<accession>A0A1I5XD81</accession>
<keyword evidence="2" id="KW-1133">Transmembrane helix</keyword>
<evidence type="ECO:0000256" key="2">
    <source>
        <dbReference type="SAM" id="Phobius"/>
    </source>
</evidence>
<protein>
    <submittedName>
        <fullName evidence="3">Uncharacterized membrane protein YczE</fullName>
    </submittedName>
</protein>
<reference evidence="3 4" key="1">
    <citation type="submission" date="2016-10" db="EMBL/GenBank/DDBJ databases">
        <authorList>
            <person name="de Groot N.N."/>
        </authorList>
    </citation>
    <scope>NUCLEOTIDE SEQUENCE [LARGE SCALE GENOMIC DNA]</scope>
    <source>
        <strain evidence="3 4">DSM 44637</strain>
    </source>
</reference>
<dbReference type="RefSeq" id="WP_107309586.1">
    <property type="nucleotide sequence ID" value="NZ_FOWC01000010.1"/>
</dbReference>
<evidence type="ECO:0000313" key="4">
    <source>
        <dbReference type="Proteomes" id="UP000199137"/>
    </source>
</evidence>
<feature type="transmembrane region" description="Helical" evidence="2">
    <location>
        <begin position="188"/>
        <end position="207"/>
    </location>
</feature>
<name>A0A1I5XD81_9PSEU</name>
<feature type="transmembrane region" description="Helical" evidence="2">
    <location>
        <begin position="157"/>
        <end position="176"/>
    </location>
</feature>
<feature type="compositionally biased region" description="Pro residues" evidence="1">
    <location>
        <begin position="222"/>
        <end position="234"/>
    </location>
</feature>
<evidence type="ECO:0000313" key="3">
    <source>
        <dbReference type="EMBL" id="SFQ29824.1"/>
    </source>
</evidence>
<dbReference type="PANTHER" id="PTHR40078:SF1">
    <property type="entry name" value="INTEGRAL MEMBRANE PROTEIN"/>
    <property type="match status" value="1"/>
</dbReference>
<feature type="transmembrane region" description="Helical" evidence="2">
    <location>
        <begin position="20"/>
        <end position="40"/>
    </location>
</feature>
<feature type="transmembrane region" description="Helical" evidence="2">
    <location>
        <begin position="60"/>
        <end position="78"/>
    </location>
</feature>
<gene>
    <name evidence="3" type="ORF">SAMN05421854_110161</name>
</gene>
<evidence type="ECO:0000256" key="1">
    <source>
        <dbReference type="SAM" id="MobiDB-lite"/>
    </source>
</evidence>
<organism evidence="3 4">
    <name type="scientific">Amycolatopsis rubida</name>
    <dbReference type="NCBI Taxonomy" id="112413"/>
    <lineage>
        <taxon>Bacteria</taxon>
        <taxon>Bacillati</taxon>
        <taxon>Actinomycetota</taxon>
        <taxon>Actinomycetes</taxon>
        <taxon>Pseudonocardiales</taxon>
        <taxon>Pseudonocardiaceae</taxon>
        <taxon>Amycolatopsis</taxon>
    </lineage>
</organism>
<dbReference type="Pfam" id="PF19700">
    <property type="entry name" value="DUF6198"/>
    <property type="match status" value="1"/>
</dbReference>
<proteinExistence type="predicted"/>
<dbReference type="Proteomes" id="UP000199137">
    <property type="component" value="Unassembled WGS sequence"/>
</dbReference>
<dbReference type="EMBL" id="FOWC01000010">
    <property type="protein sequence ID" value="SFQ29824.1"/>
    <property type="molecule type" value="Genomic_DNA"/>
</dbReference>
<sequence length="246" mass="25373">MTAHRRTAPAGQAPALPGRLARLVVGAVGIGAGIALLQRARFGMSPMDVLHLGLAQRCGFSLGGGIIAAQAVMLMAFLPLRIRPGVGTVAGFVIPAVVADLLLAWLPVVNAVPARIGLLAAGGACFCLGVATYLTAELGPMPRDGLMLAFGKGRPRRIAGVRIGLDIAFLVVGAVLLGPDAALRGGGIGPGTLVLALGCGPAIAWLMRRARRDPARARRDPGQPPPDNVIPLPPQRFDASPHRFDR</sequence>
<keyword evidence="2" id="KW-0472">Membrane</keyword>
<keyword evidence="2" id="KW-0812">Transmembrane</keyword>
<dbReference type="InterPro" id="IPR038750">
    <property type="entry name" value="YczE/YyaS-like"/>
</dbReference>
<dbReference type="PANTHER" id="PTHR40078">
    <property type="entry name" value="INTEGRAL MEMBRANE PROTEIN-RELATED"/>
    <property type="match status" value="1"/>
</dbReference>
<dbReference type="STRING" id="112413.SAMN05421854_110161"/>
<feature type="region of interest" description="Disordered" evidence="1">
    <location>
        <begin position="214"/>
        <end position="246"/>
    </location>
</feature>
<dbReference type="AlphaFoldDB" id="A0A1I5XD81"/>
<dbReference type="OrthoDB" id="3638151at2"/>
<feature type="transmembrane region" description="Helical" evidence="2">
    <location>
        <begin position="85"/>
        <end position="106"/>
    </location>
</feature>
<feature type="transmembrane region" description="Helical" evidence="2">
    <location>
        <begin position="112"/>
        <end position="136"/>
    </location>
</feature>